<accession>A0ABV8Q971</accession>
<feature type="region of interest" description="Disordered" evidence="1">
    <location>
        <begin position="476"/>
        <end position="501"/>
    </location>
</feature>
<evidence type="ECO:0008006" key="5">
    <source>
        <dbReference type="Google" id="ProtNLM"/>
    </source>
</evidence>
<comment type="caution">
    <text evidence="3">The sequence shown here is derived from an EMBL/GenBank/DDBJ whole genome shotgun (WGS) entry which is preliminary data.</text>
</comment>
<proteinExistence type="predicted"/>
<feature type="transmembrane region" description="Helical" evidence="2">
    <location>
        <begin position="203"/>
        <end position="227"/>
    </location>
</feature>
<name>A0ABV8Q971_9MICO</name>
<feature type="transmembrane region" description="Helical" evidence="2">
    <location>
        <begin position="143"/>
        <end position="165"/>
    </location>
</feature>
<evidence type="ECO:0000256" key="2">
    <source>
        <dbReference type="SAM" id="Phobius"/>
    </source>
</evidence>
<dbReference type="Proteomes" id="UP001595900">
    <property type="component" value="Unassembled WGS sequence"/>
</dbReference>
<organism evidence="3 4">
    <name type="scientific">Gryllotalpicola reticulitermitis</name>
    <dbReference type="NCBI Taxonomy" id="1184153"/>
    <lineage>
        <taxon>Bacteria</taxon>
        <taxon>Bacillati</taxon>
        <taxon>Actinomycetota</taxon>
        <taxon>Actinomycetes</taxon>
        <taxon>Micrococcales</taxon>
        <taxon>Microbacteriaceae</taxon>
        <taxon>Gryllotalpicola</taxon>
    </lineage>
</organism>
<keyword evidence="2" id="KW-0812">Transmembrane</keyword>
<feature type="transmembrane region" description="Helical" evidence="2">
    <location>
        <begin position="262"/>
        <end position="285"/>
    </location>
</feature>
<feature type="region of interest" description="Disordered" evidence="1">
    <location>
        <begin position="340"/>
        <end position="455"/>
    </location>
</feature>
<dbReference type="RefSeq" id="WP_390231173.1">
    <property type="nucleotide sequence ID" value="NZ_JBHSCN010000006.1"/>
</dbReference>
<sequence>MYAELLHAAASTSSSCTGNAVACAAKSVGGAIGNAANNVGSAVSGAAKSASSAVNSAAGVADFWSDPWGNAFKTLQNAAHGLAEDVLPALSKATLPDLSASWFLKAYAVSFALALFMVVLLILPQIVRTSRGQQAGRDLAESLGLYFPVFLIGSSFGPAAGAFLVKFIGALTDSITNWGIAGSSDSITATFTKMLAAKDATGIAGGAPVGILLMLGMIVGLLLVLLMLIVQLVTLYLTGVVAPLGFLWLVDPRRRGLGTRMAYLWVSILASHPLLFFLLGVVYWMVAGSVQVFTAAPSLQNTVQLVVSIIAIFFAGLSPFILPKIAPVMPFGGNGTLTLPGPTIGAPSTAHADRNASPSSADAGGPSTSSSDVAIASSRGSTGTGGSTAGNGVPSGAEADEAPTIGTAAAHSEAEQATPDATSVSGGTGTSTGAPNAATASTAAEATEAGEIAAAPETGGLTAAAAAAQQLYGHAKKTTEQLGEAAVEPVRDHDANWQEGK</sequence>
<feature type="transmembrane region" description="Helical" evidence="2">
    <location>
        <begin position="102"/>
        <end position="123"/>
    </location>
</feature>
<feature type="transmembrane region" description="Helical" evidence="2">
    <location>
        <begin position="305"/>
        <end position="322"/>
    </location>
</feature>
<keyword evidence="2" id="KW-0472">Membrane</keyword>
<dbReference type="EMBL" id="JBHSCN010000006">
    <property type="protein sequence ID" value="MFC4244890.1"/>
    <property type="molecule type" value="Genomic_DNA"/>
</dbReference>
<feature type="compositionally biased region" description="Low complexity" evidence="1">
    <location>
        <begin position="357"/>
        <end position="381"/>
    </location>
</feature>
<protein>
    <recommendedName>
        <fullName evidence="5">TrbL/VirB6 plasmid conjugal transfer protein</fullName>
    </recommendedName>
</protein>
<keyword evidence="4" id="KW-1185">Reference proteome</keyword>
<evidence type="ECO:0000313" key="4">
    <source>
        <dbReference type="Proteomes" id="UP001595900"/>
    </source>
</evidence>
<gene>
    <name evidence="3" type="ORF">ACFOYW_16065</name>
</gene>
<evidence type="ECO:0000256" key="1">
    <source>
        <dbReference type="SAM" id="MobiDB-lite"/>
    </source>
</evidence>
<feature type="compositionally biased region" description="Basic and acidic residues" evidence="1">
    <location>
        <begin position="489"/>
        <end position="501"/>
    </location>
</feature>
<evidence type="ECO:0000313" key="3">
    <source>
        <dbReference type="EMBL" id="MFC4244890.1"/>
    </source>
</evidence>
<reference evidence="4" key="1">
    <citation type="journal article" date="2019" name="Int. J. Syst. Evol. Microbiol.">
        <title>The Global Catalogue of Microorganisms (GCM) 10K type strain sequencing project: providing services to taxonomists for standard genome sequencing and annotation.</title>
        <authorList>
            <consortium name="The Broad Institute Genomics Platform"/>
            <consortium name="The Broad Institute Genome Sequencing Center for Infectious Disease"/>
            <person name="Wu L."/>
            <person name="Ma J."/>
        </authorList>
    </citation>
    <scope>NUCLEOTIDE SEQUENCE [LARGE SCALE GENOMIC DNA]</scope>
    <source>
        <strain evidence="4">CGMCC 1.10363</strain>
    </source>
</reference>
<keyword evidence="2" id="KW-1133">Transmembrane helix</keyword>
<feature type="compositionally biased region" description="Low complexity" evidence="1">
    <location>
        <begin position="421"/>
        <end position="455"/>
    </location>
</feature>
<feature type="transmembrane region" description="Helical" evidence="2">
    <location>
        <begin position="233"/>
        <end position="250"/>
    </location>
</feature>